<proteinExistence type="predicted"/>
<organism evidence="1 2">
    <name type="scientific">Antarcticirhabdus aurantiaca</name>
    <dbReference type="NCBI Taxonomy" id="2606717"/>
    <lineage>
        <taxon>Bacteria</taxon>
        <taxon>Pseudomonadati</taxon>
        <taxon>Pseudomonadota</taxon>
        <taxon>Alphaproteobacteria</taxon>
        <taxon>Hyphomicrobiales</taxon>
        <taxon>Aurantimonadaceae</taxon>
        <taxon>Antarcticirhabdus</taxon>
    </lineage>
</organism>
<keyword evidence="2" id="KW-1185">Reference proteome</keyword>
<evidence type="ECO:0000313" key="2">
    <source>
        <dbReference type="Proteomes" id="UP001163223"/>
    </source>
</evidence>
<accession>A0ACD4NVJ2</accession>
<dbReference type="Proteomes" id="UP001163223">
    <property type="component" value="Chromosome"/>
</dbReference>
<name>A0ACD4NVJ2_9HYPH</name>
<protein>
    <submittedName>
        <fullName evidence="1">NAD(P)H-hydrate dehydratase</fullName>
    </submittedName>
</protein>
<gene>
    <name evidence="1" type="ORF">OXU80_12745</name>
</gene>
<evidence type="ECO:0000313" key="1">
    <source>
        <dbReference type="EMBL" id="WAJ31015.1"/>
    </source>
</evidence>
<dbReference type="EMBL" id="CP113520">
    <property type="protein sequence ID" value="WAJ31015.1"/>
    <property type="molecule type" value="Genomic_DNA"/>
</dbReference>
<sequence>MSRSDPASPLQAALPTCAETRRLDALTMQAGLAGGILMERAGAFVAATALRLFPTASRVAILAGAGNNGGDAYVAARYLAAAGRDVVVFELAEASRLSGDAAAASAGYAGPRLPLTQVRPEDFGLVVDGLFGAGLSRPIDGVAAEAIRRVNAAGTPILAIDLPSGIDGDTGAALGIAIEAQATATFFRRKPGHLLMPGRAHCGQVFVGDIGIADATLASLDPATFANEPALFLAALRLPTLAGHKYDRGHAVVLSGSASKTGAARLSAGAALRAGAGLVTVLSPASAVLVNAAHLTAVMLRRCDDEAELDAVLADERLNAFVLGPGFGVGERARHYAGRLLAADRHVVLDADALTSFADIPDDLFSMIRGSKGSAVLTPHAGEFKRLFPDLAETSDGKLSRAREAAARSGAVVILKGADTVIAAPDGRAAINATGTPWLATAGSGDVLSGIVCAQLAQGTPGFEAACAGVWMHGKAAEAFGPGLIAEDLAPMLPKVLAELTADRG</sequence>
<reference evidence="1" key="1">
    <citation type="submission" date="2022-11" db="EMBL/GenBank/DDBJ databases">
        <title>beta-Carotene-producing bacterium, Jeongeuplla avenae sp. nov., alleviates the salt stress of Arabidopsis seedlings.</title>
        <authorList>
            <person name="Jiang L."/>
            <person name="Lee J."/>
        </authorList>
    </citation>
    <scope>NUCLEOTIDE SEQUENCE</scope>
    <source>
        <strain evidence="1">DY_R2A_6</strain>
    </source>
</reference>